<name>A0AB34K8P7_PRYPA</name>
<dbReference type="AlphaFoldDB" id="A0AB34K8P7"/>
<accession>A0AB34K8P7</accession>
<gene>
    <name evidence="2" type="ORF">AB1Y20_001614</name>
</gene>
<dbReference type="EMBL" id="JBGBPQ010000001">
    <property type="protein sequence ID" value="KAL1530715.1"/>
    <property type="molecule type" value="Genomic_DNA"/>
</dbReference>
<sequence length="901" mass="99534">MAVPLLHAVSREHGLCPAATECAKGIAQPEGVHESGDCSVLGTTADYLAAVYPTAAQRIRGMTAERTDAFFRSLHFYYDPGCDLVGSCGEPGAVLRYLYGSLLPCTMYPAQPPASLPTDPVNACLLRHMHFDAAWAEKLPRWLEVEHRAYGLGLPSPTLPFMGKRAPQVASNFMDAGAAGMWYIFRRGSGIFYDAGRTKVAAGKNAMMVSLLLEVEAASPLERTWRTFVAREKLMARSAGAAADAEVIRQTATGSRTCAAAGLHACRCKYILGDQWDNVMVWLARRLGYETLFFTATLLPIQGCVHHELRNGTRHVVEDADIYFTTAYPELVDVRPLNDEMTREQEAGGHRWLVKDARAFSGPSLFTLRKKRNVAERWLKSIREAERLTLRDPFSLEDATRARLCGFNASSRMLQCASHISSQWPHSRFKRDGMVMCGQGGVWLRGSPPPPVPLLRQSPPPPHLRRTLPSALHEHSPLPTQGRRLTSTPHALSSDKGRRMVASRLDVSETIASQVREYLQAVYPAAAVDLHPLETLLALFDSLHFYYTLPDGPNVSGPLLERARSLSSRDRGHVLPLGSAHSCLQPPAGLALLRDRYAELLPCPTTSGRSIGGRGGCLERQYSFDSAWTRGLSSESWVEVQHAAYGNKAAAAYNATRVGWSEFVDPGVAAMWYHYARGSGIFYRLGRTLATSSKMSAWERLLREASDEWASPAARTLRVLSRSDKRFCPRNPDLCRSRTKLADRIRAVANGSFTCGKAGLGYCRDAYDLGDEWDTPMIWLARALGYDTLFFTASICCSSFAERICGISELVDLRVPDAVGENQSRLHDALAKVNALGGQYKTEWLAGKWVDEIQRRGLLALRDPFDLDGDARSKPCIFQPNYWLGCQGHPSEKLVGASPTR</sequence>
<feature type="region of interest" description="Disordered" evidence="1">
    <location>
        <begin position="448"/>
        <end position="497"/>
    </location>
</feature>
<reference evidence="2 3" key="1">
    <citation type="journal article" date="2024" name="Science">
        <title>Giant polyketide synthase enzymes in the biosynthesis of giant marine polyether toxins.</title>
        <authorList>
            <person name="Fallon T.R."/>
            <person name="Shende V.V."/>
            <person name="Wierzbicki I.H."/>
            <person name="Pendleton A.L."/>
            <person name="Watervoot N.F."/>
            <person name="Auber R.P."/>
            <person name="Gonzalez D.J."/>
            <person name="Wisecaver J.H."/>
            <person name="Moore B.S."/>
        </authorList>
    </citation>
    <scope>NUCLEOTIDE SEQUENCE [LARGE SCALE GENOMIC DNA]</scope>
    <source>
        <strain evidence="2 3">12B1</strain>
    </source>
</reference>
<keyword evidence="3" id="KW-1185">Reference proteome</keyword>
<comment type="caution">
    <text evidence="2">The sequence shown here is derived from an EMBL/GenBank/DDBJ whole genome shotgun (WGS) entry which is preliminary data.</text>
</comment>
<evidence type="ECO:0000313" key="2">
    <source>
        <dbReference type="EMBL" id="KAL1530715.1"/>
    </source>
</evidence>
<proteinExistence type="predicted"/>
<organism evidence="2 3">
    <name type="scientific">Prymnesium parvum</name>
    <name type="common">Toxic golden alga</name>
    <dbReference type="NCBI Taxonomy" id="97485"/>
    <lineage>
        <taxon>Eukaryota</taxon>
        <taxon>Haptista</taxon>
        <taxon>Haptophyta</taxon>
        <taxon>Prymnesiophyceae</taxon>
        <taxon>Prymnesiales</taxon>
        <taxon>Prymnesiaceae</taxon>
        <taxon>Prymnesium</taxon>
    </lineage>
</organism>
<protein>
    <submittedName>
        <fullName evidence="2">Uncharacterized protein</fullName>
    </submittedName>
</protein>
<evidence type="ECO:0000313" key="3">
    <source>
        <dbReference type="Proteomes" id="UP001515480"/>
    </source>
</evidence>
<evidence type="ECO:0000256" key="1">
    <source>
        <dbReference type="SAM" id="MobiDB-lite"/>
    </source>
</evidence>
<feature type="compositionally biased region" description="Pro residues" evidence="1">
    <location>
        <begin position="448"/>
        <end position="462"/>
    </location>
</feature>
<dbReference type="Proteomes" id="UP001515480">
    <property type="component" value="Unassembled WGS sequence"/>
</dbReference>